<dbReference type="OrthoDB" id="9792284at2"/>
<dbReference type="GO" id="GO:0005737">
    <property type="term" value="C:cytoplasm"/>
    <property type="evidence" value="ECO:0007669"/>
    <property type="project" value="TreeGrafter"/>
</dbReference>
<gene>
    <name evidence="5" type="ORF">CAQU_10475</name>
</gene>
<evidence type="ECO:0000259" key="4">
    <source>
        <dbReference type="Pfam" id="PF01965"/>
    </source>
</evidence>
<dbReference type="AlphaFoldDB" id="A0A1L7CHS1"/>
<evidence type="ECO:0000313" key="6">
    <source>
        <dbReference type="Proteomes" id="UP000185478"/>
    </source>
</evidence>
<dbReference type="GO" id="GO:0019243">
    <property type="term" value="P:methylglyoxal catabolic process to D-lactate via S-lactoyl-glutathione"/>
    <property type="evidence" value="ECO:0007669"/>
    <property type="project" value="TreeGrafter"/>
</dbReference>
<dbReference type="KEGG" id="caqu:CAQU_10475"/>
<dbReference type="InterPro" id="IPR029062">
    <property type="entry name" value="Class_I_gatase-like"/>
</dbReference>
<keyword evidence="2" id="KW-0456">Lyase</keyword>
<dbReference type="PANTHER" id="PTHR48094">
    <property type="entry name" value="PROTEIN/NUCLEIC ACID DEGLYCASE DJ-1-RELATED"/>
    <property type="match status" value="1"/>
</dbReference>
<evidence type="ECO:0000256" key="1">
    <source>
        <dbReference type="ARBA" id="ARBA00023016"/>
    </source>
</evidence>
<dbReference type="InterPro" id="IPR002818">
    <property type="entry name" value="DJ-1/PfpI"/>
</dbReference>
<feature type="domain" description="DJ-1/PfpI" evidence="4">
    <location>
        <begin position="36"/>
        <end position="235"/>
    </location>
</feature>
<dbReference type="RefSeq" id="WP_075727424.1">
    <property type="nucleotide sequence ID" value="NZ_CP009245.1"/>
</dbReference>
<dbReference type="CDD" id="cd03141">
    <property type="entry name" value="GATase1_Hsp31_like"/>
    <property type="match status" value="1"/>
</dbReference>
<proteinExistence type="inferred from homology"/>
<dbReference type="Pfam" id="PF01965">
    <property type="entry name" value="DJ-1_PfpI"/>
    <property type="match status" value="1"/>
</dbReference>
<name>A0A1L7CHS1_9CORY</name>
<dbReference type="Proteomes" id="UP000185478">
    <property type="component" value="Chromosome"/>
</dbReference>
<comment type="similarity">
    <text evidence="3">Belongs to the peptidase C56 family. HSP31-like subfamily.</text>
</comment>
<dbReference type="Gene3D" id="3.40.50.880">
    <property type="match status" value="1"/>
</dbReference>
<dbReference type="SUPFAM" id="SSF52317">
    <property type="entry name" value="Class I glutamine amidotransferase-like"/>
    <property type="match status" value="1"/>
</dbReference>
<accession>A0A1L7CHS1</accession>
<dbReference type="InterPro" id="IPR050325">
    <property type="entry name" value="Prot/Nucl_acid_deglycase"/>
</dbReference>
<keyword evidence="6" id="KW-1185">Reference proteome</keyword>
<evidence type="ECO:0000313" key="5">
    <source>
        <dbReference type="EMBL" id="APT85402.1"/>
    </source>
</evidence>
<protein>
    <submittedName>
        <fullName evidence="5">Transcriptional regulator</fullName>
    </submittedName>
</protein>
<evidence type="ECO:0000256" key="2">
    <source>
        <dbReference type="ARBA" id="ARBA00023239"/>
    </source>
</evidence>
<dbReference type="PANTHER" id="PTHR48094:SF11">
    <property type="entry name" value="GLUTATHIONE-INDEPENDENT GLYOXALASE HSP31-RELATED"/>
    <property type="match status" value="1"/>
</dbReference>
<reference evidence="5 6" key="1">
    <citation type="submission" date="2014-08" db="EMBL/GenBank/DDBJ databases">
        <title>Complete genome sequence of Corynebacterium aquilae S-613T(T) (=DSM 44791(T)), isolated from the choana of a healthy golden eagle.</title>
        <authorList>
            <person name="Ruckert C."/>
            <person name="Albersmeier A."/>
            <person name="Winkler A."/>
            <person name="Kalinowski J."/>
        </authorList>
    </citation>
    <scope>NUCLEOTIDE SEQUENCE [LARGE SCALE GENOMIC DNA]</scope>
    <source>
        <strain evidence="5 6">S-613</strain>
    </source>
</reference>
<dbReference type="STRING" id="1431546.CAQU_10475"/>
<sequence>MVAQDTAQRSVLFVASAADKLTLKDGSTRPTGVWAEELAVPHRVFRDAGFDITIATPGGVAPTIDQFSLSMAGGLPGKRAKIRSYLDSIAEQLDNPVPLSEVDQADFDVVFYPGGHGPMEDLAEDLDSGQLLVKRLASGKPLGMLCHAPAAMLSAKTPHGSNAFAGRKITALSNKEELLNPFSLKLIWFLEDRLKQIGVSYQAGFPLRPHIVVDGNLYTGQNPQSSERLARAIVADLASS</sequence>
<organism evidence="5 6">
    <name type="scientific">Corynebacterium aquilae DSM 44791</name>
    <dbReference type="NCBI Taxonomy" id="1431546"/>
    <lineage>
        <taxon>Bacteria</taxon>
        <taxon>Bacillati</taxon>
        <taxon>Actinomycetota</taxon>
        <taxon>Actinomycetes</taxon>
        <taxon>Mycobacteriales</taxon>
        <taxon>Corynebacteriaceae</taxon>
        <taxon>Corynebacterium</taxon>
    </lineage>
</organism>
<keyword evidence="1" id="KW-0346">Stress response</keyword>
<dbReference type="GO" id="GO:0019172">
    <property type="term" value="F:glyoxalase III activity"/>
    <property type="evidence" value="ECO:0007669"/>
    <property type="project" value="TreeGrafter"/>
</dbReference>
<evidence type="ECO:0000256" key="3">
    <source>
        <dbReference type="ARBA" id="ARBA00038493"/>
    </source>
</evidence>
<dbReference type="EMBL" id="CP009245">
    <property type="protein sequence ID" value="APT85402.1"/>
    <property type="molecule type" value="Genomic_DNA"/>
</dbReference>